<protein>
    <submittedName>
        <fullName evidence="2">Uncharacterized protein</fullName>
    </submittedName>
</protein>
<evidence type="ECO:0000256" key="1">
    <source>
        <dbReference type="SAM" id="MobiDB-lite"/>
    </source>
</evidence>
<reference evidence="2 3" key="1">
    <citation type="journal article" date="2007" name="PLoS Pathog.">
        <title>Genome sequence of Babesia bovis and comparative analysis of apicomplexan hemoprotozoa.</title>
        <authorList>
            <person name="Brayton K.A."/>
            <person name="Lau A.O.T."/>
            <person name="Herndon D.R."/>
            <person name="Hannick L."/>
            <person name="Kappmeyer L.S."/>
            <person name="Berens S.J."/>
            <person name="Bidwell S.L."/>
            <person name="Brown W.C."/>
            <person name="Crabtree J."/>
            <person name="Fadrosh D."/>
            <person name="Feldblum T."/>
            <person name="Forberger H.A."/>
            <person name="Haas B.J."/>
            <person name="Howell J.M."/>
            <person name="Khouri H."/>
            <person name="Koo H."/>
            <person name="Mann D.J."/>
            <person name="Norimine J."/>
            <person name="Paulsen I.T."/>
            <person name="Radune D."/>
            <person name="Ren Q."/>
            <person name="Smith R.K. Jr."/>
            <person name="Suarez C.E."/>
            <person name="White O."/>
            <person name="Wortman J.R."/>
            <person name="Knowles D.P. Jr."/>
            <person name="McElwain T.F."/>
            <person name="Nene V.M."/>
        </authorList>
    </citation>
    <scope>NUCLEOTIDE SEQUENCE [LARGE SCALE GENOMIC DNA]</scope>
    <source>
        <strain evidence="2">T2Bo</strain>
    </source>
</reference>
<dbReference type="RefSeq" id="XP_001611217.1">
    <property type="nucleotide sequence ID" value="XM_001611167.1"/>
</dbReference>
<feature type="compositionally biased region" description="Basic and acidic residues" evidence="1">
    <location>
        <begin position="148"/>
        <end position="162"/>
    </location>
</feature>
<dbReference type="InParanoid" id="A7AM65"/>
<dbReference type="GeneID" id="5479462"/>
<dbReference type="VEuPathDB" id="PiroplasmaDB:BBOV_III000820"/>
<accession>A7AM65</accession>
<proteinExistence type="predicted"/>
<dbReference type="KEGG" id="bbo:BBOV_III000820"/>
<feature type="region of interest" description="Disordered" evidence="1">
    <location>
        <begin position="128"/>
        <end position="167"/>
    </location>
</feature>
<dbReference type="Proteomes" id="UP000002173">
    <property type="component" value="Unassembled WGS sequence"/>
</dbReference>
<reference evidence="3" key="2">
    <citation type="journal article" date="2020" name="Data Brief">
        <title>Transcriptome dataset of Babesia bovis life stages within vertebrate and invertebrate hosts.</title>
        <authorList>
            <person name="Ueti M.W."/>
            <person name="Johnson W.C."/>
            <person name="Kappmeyer L.S."/>
            <person name="Herndon D.R."/>
            <person name="Mousel M.R."/>
            <person name="Reif K.E."/>
            <person name="Taus N.S."/>
            <person name="Ifeonu O.O."/>
            <person name="Silva J.C."/>
            <person name="Suarez C.E."/>
            <person name="Brayton K.A."/>
        </authorList>
    </citation>
    <scope>NUCLEOTIDE SEQUENCE [LARGE SCALE GENOMIC DNA]</scope>
</reference>
<dbReference type="OMA" id="QFPDPIL"/>
<reference evidence="3" key="3">
    <citation type="journal article" date="2021" name="Int. J. Parasitol.">
        <title>Comparative analysis of gene expression between Babesia bovis blood stages and kinetes allowed by improved genome annotation.</title>
        <authorList>
            <person name="Ueti M.W."/>
            <person name="Johnson W.C."/>
            <person name="Kappmeyer L.S."/>
            <person name="Herndon D.R."/>
            <person name="Mousel M.R."/>
            <person name="Reif K.E."/>
            <person name="Taus N.S."/>
            <person name="Ifeonu O.O."/>
            <person name="Silva J.C."/>
            <person name="Suarez C.E."/>
            <person name="Brayton K.A."/>
        </authorList>
    </citation>
    <scope>NUCLEOTIDE SEQUENCE [LARGE SCALE GENOMIC DNA]</scope>
</reference>
<sequence length="306" mass="34927">MANYMKNGPIARMIKLPQGHYRRVGNSDAPDFLKDVNLGEHIFEDLQACCENTCFVNEDEYAKLKPNSELFTDACGEKLQELTGADDAQLFYDAYSNKLAPSVNETGVQTSFEVEDRVEIAVATTQEHIEQQDSNRGEQLQQDEQQDQDTKNEQEQAKDAAQDRPSAMTDRLNQMGITMQLDPTNPDVFKNNGVPTLFYTKGRINPTLVIITIDYELQVIYMSRNSINRFFPIKLISRLVTSPDIIQEEFEKHIEADREIKLDNTILINAANFTDSVAIQFPDPILKDRFTSDLKQLKADIRNQHQ</sequence>
<keyword evidence="3" id="KW-1185">Reference proteome</keyword>
<comment type="caution">
    <text evidence="2">The sequence shown here is derived from an EMBL/GenBank/DDBJ whole genome shotgun (WGS) entry which is preliminary data.</text>
</comment>
<dbReference type="EMBL" id="AAXT01000001">
    <property type="protein sequence ID" value="EDO07649.1"/>
    <property type="molecule type" value="Genomic_DNA"/>
</dbReference>
<organism evidence="2 3">
    <name type="scientific">Babesia bovis</name>
    <dbReference type="NCBI Taxonomy" id="5865"/>
    <lineage>
        <taxon>Eukaryota</taxon>
        <taxon>Sar</taxon>
        <taxon>Alveolata</taxon>
        <taxon>Apicomplexa</taxon>
        <taxon>Aconoidasida</taxon>
        <taxon>Piroplasmida</taxon>
        <taxon>Babesiidae</taxon>
        <taxon>Babesia</taxon>
    </lineage>
</organism>
<evidence type="ECO:0000313" key="2">
    <source>
        <dbReference type="EMBL" id="EDO07649.1"/>
    </source>
</evidence>
<name>A7AM65_BABBO</name>
<evidence type="ECO:0000313" key="3">
    <source>
        <dbReference type="Proteomes" id="UP000002173"/>
    </source>
</evidence>
<gene>
    <name evidence="2" type="ORF">BBOV_III000820</name>
</gene>
<dbReference type="AlphaFoldDB" id="A7AM65"/>
<dbReference type="eggNOG" id="ENOG502QXGU">
    <property type="taxonomic scope" value="Eukaryota"/>
</dbReference>